<accession>A0ABS4ZL93</accession>
<dbReference type="RefSeq" id="WP_209912699.1">
    <property type="nucleotide sequence ID" value="NZ_JAGIOP010000001.1"/>
</dbReference>
<feature type="transmembrane region" description="Helical" evidence="1">
    <location>
        <begin position="86"/>
        <end position="106"/>
    </location>
</feature>
<feature type="transmembrane region" description="Helical" evidence="1">
    <location>
        <begin position="60"/>
        <end position="79"/>
    </location>
</feature>
<evidence type="ECO:0008006" key="4">
    <source>
        <dbReference type="Google" id="ProtNLM"/>
    </source>
</evidence>
<keyword evidence="3" id="KW-1185">Reference proteome</keyword>
<organism evidence="2 3">
    <name type="scientific">Mycolicibacterium lutetiense</name>
    <dbReference type="NCBI Taxonomy" id="1641992"/>
    <lineage>
        <taxon>Bacteria</taxon>
        <taxon>Bacillati</taxon>
        <taxon>Actinomycetota</taxon>
        <taxon>Actinomycetes</taxon>
        <taxon>Mycobacteriales</taxon>
        <taxon>Mycobacteriaceae</taxon>
        <taxon>Mycolicibacterium</taxon>
    </lineage>
</organism>
<evidence type="ECO:0000313" key="3">
    <source>
        <dbReference type="Proteomes" id="UP000694460"/>
    </source>
</evidence>
<feature type="transmembrane region" description="Helical" evidence="1">
    <location>
        <begin position="118"/>
        <end position="139"/>
    </location>
</feature>
<dbReference type="EMBL" id="JAGIOP010000001">
    <property type="protein sequence ID" value="MBP2450269.1"/>
    <property type="molecule type" value="Genomic_DNA"/>
</dbReference>
<keyword evidence="1" id="KW-0472">Membrane</keyword>
<sequence>MVRLRPGWLVAPGWLMALCAAVLVVGAWLPWLTTSAHGGGRANAIGGAVGSIVPPRGFGAGQLIVLLGAGLIVAGAMAGRGLSQRWASAAGLLISLAVVALTVWYYTLNVKGLVAAGYGLYVGGAMAVLAGLCSVWSLLSTFGPTSARGRV</sequence>
<gene>
    <name evidence="2" type="ORF">JOF57_000154</name>
</gene>
<reference evidence="2 3" key="1">
    <citation type="submission" date="2021-03" db="EMBL/GenBank/DDBJ databases">
        <title>Sequencing the genomes of 1000 actinobacteria strains.</title>
        <authorList>
            <person name="Klenk H.-P."/>
        </authorList>
    </citation>
    <scope>NUCLEOTIDE SEQUENCE [LARGE SCALE GENOMIC DNA]</scope>
    <source>
        <strain evidence="2 3">DSM 46713</strain>
    </source>
</reference>
<comment type="caution">
    <text evidence="2">The sequence shown here is derived from an EMBL/GenBank/DDBJ whole genome shotgun (WGS) entry which is preliminary data.</text>
</comment>
<proteinExistence type="predicted"/>
<feature type="transmembrane region" description="Helical" evidence="1">
    <location>
        <begin position="7"/>
        <end position="29"/>
    </location>
</feature>
<protein>
    <recommendedName>
        <fullName evidence="4">Transmembrane protein</fullName>
    </recommendedName>
</protein>
<evidence type="ECO:0000256" key="1">
    <source>
        <dbReference type="SAM" id="Phobius"/>
    </source>
</evidence>
<keyword evidence="1" id="KW-1133">Transmembrane helix</keyword>
<evidence type="ECO:0000313" key="2">
    <source>
        <dbReference type="EMBL" id="MBP2450269.1"/>
    </source>
</evidence>
<keyword evidence="1" id="KW-0812">Transmembrane</keyword>
<name>A0ABS4ZL93_9MYCO</name>
<dbReference type="Proteomes" id="UP000694460">
    <property type="component" value="Unassembled WGS sequence"/>
</dbReference>